<proteinExistence type="predicted"/>
<organism evidence="2 3">
    <name type="scientific">Tupaiid herpesvirus 1 (strain 1)</name>
    <name type="common">TuHV-1</name>
    <name type="synonym">Herpesvirus tupaia (strain 1)</name>
    <dbReference type="NCBI Taxonomy" id="10397"/>
    <lineage>
        <taxon>Viruses</taxon>
        <taxon>Duplodnaviria</taxon>
        <taxon>Heunggongvirae</taxon>
        <taxon>Peploviricota</taxon>
        <taxon>Herviviricetes</taxon>
        <taxon>Herpesvirales</taxon>
        <taxon>Orthoherpesviridae</taxon>
        <taxon>Betaherpesvirinae</taxon>
        <taxon>Quwivirus</taxon>
        <taxon>Quwivirus tupaiidbeta1</taxon>
    </lineage>
</organism>
<evidence type="ECO:0000256" key="1">
    <source>
        <dbReference type="SAM" id="MobiDB-lite"/>
    </source>
</evidence>
<name>Q91TG7_TUHV1</name>
<keyword evidence="3" id="KW-1185">Reference proteome</keyword>
<accession>Q91TG7</accession>
<evidence type="ECO:0000313" key="2">
    <source>
        <dbReference type="EMBL" id="AAK57180.1"/>
    </source>
</evidence>
<dbReference type="Proteomes" id="UP000137095">
    <property type="component" value="Segment"/>
</dbReference>
<sequence>MSRRQNAPRSPSRSSLIRSVAVSPPHCPPDGVRNTPPVQASLRTRGGRGARFLILASGRSLEGRWLAHTGLRAARRRVIEHAPGPRSALIWPVGGRNPAQSRKDGWVGAWT</sequence>
<feature type="region of interest" description="Disordered" evidence="1">
    <location>
        <begin position="1"/>
        <end position="43"/>
    </location>
</feature>
<organismHost>
    <name type="scientific">Tupaia belangeri</name>
    <name type="common">Common tree shrew</name>
    <name type="synonym">Tupaia glis belangeri</name>
    <dbReference type="NCBI Taxonomy" id="37347"/>
</organismHost>
<reference evidence="2 3" key="1">
    <citation type="journal article" date="2001" name="J. Virol.">
        <title>Analysis and characterization of the complete genome of tupaia (tree shrew) herpesvirus.</title>
        <authorList>
            <person name="Bahr U."/>
            <person name="Darai G."/>
        </authorList>
    </citation>
    <scope>NUCLEOTIDE SEQUENCE [LARGE SCALE GENOMIC DNA]</scope>
    <source>
        <strain evidence="2">2</strain>
    </source>
</reference>
<dbReference type="GeneID" id="921199"/>
<evidence type="ECO:0000313" key="3">
    <source>
        <dbReference type="Proteomes" id="UP000137095"/>
    </source>
</evidence>
<dbReference type="EMBL" id="AF281817">
    <property type="protein sequence ID" value="AAK57180.1"/>
    <property type="molecule type" value="Genomic_DNA"/>
</dbReference>
<protein>
    <submittedName>
        <fullName evidence="2">T129</fullName>
    </submittedName>
</protein>
<dbReference type="KEGG" id="vg:921199"/>
<dbReference type="RefSeq" id="NP_116485.1">
    <property type="nucleotide sequence ID" value="NC_002794.1"/>
</dbReference>
<feature type="region of interest" description="Disordered" evidence="1">
    <location>
        <begin position="91"/>
        <end position="111"/>
    </location>
</feature>